<dbReference type="InterPro" id="IPR021533">
    <property type="entry name" value="PepSY-like"/>
</dbReference>
<evidence type="ECO:0000313" key="3">
    <source>
        <dbReference type="EMBL" id="MTG98190.1"/>
    </source>
</evidence>
<keyword evidence="1" id="KW-0732">Signal</keyword>
<feature type="domain" description="Putative beta-lactamase-inhibitor-like PepSY-like" evidence="2">
    <location>
        <begin position="66"/>
        <end position="146"/>
    </location>
</feature>
<keyword evidence="4" id="KW-1185">Reference proteome</keyword>
<dbReference type="Proteomes" id="UP000438760">
    <property type="component" value="Unassembled WGS sequence"/>
</dbReference>
<evidence type="ECO:0000313" key="4">
    <source>
        <dbReference type="Proteomes" id="UP000438760"/>
    </source>
</evidence>
<feature type="signal peptide" evidence="1">
    <location>
        <begin position="1"/>
        <end position="26"/>
    </location>
</feature>
<accession>A0A6I3LLN3</accession>
<dbReference type="AlphaFoldDB" id="A0A6I3LLN3"/>
<protein>
    <recommendedName>
        <fullName evidence="2">Putative beta-lactamase-inhibitor-like PepSY-like domain-containing protein</fullName>
    </recommendedName>
</protein>
<gene>
    <name evidence="3" type="ORF">GJV76_08615</name>
</gene>
<sequence>MRKLKRLFVSASFIAIALLSINTTQAQTVQIQKQELPKNAIEFLDKNFTKQTISYITQEKEWFSTDYTVVLEDQTKIDFDKNGNWEEVENKAKGIPTDFILPIISKYVTTNFPNTQIIKIEKDSNKYDVKLSNSLELVFNLKGNFTRIDD</sequence>
<dbReference type="Pfam" id="PF11396">
    <property type="entry name" value="PepSY_like"/>
    <property type="match status" value="1"/>
</dbReference>
<dbReference type="OrthoDB" id="710080at2"/>
<dbReference type="Gene3D" id="3.40.1420.30">
    <property type="match status" value="1"/>
</dbReference>
<dbReference type="RefSeq" id="WP_155092218.1">
    <property type="nucleotide sequence ID" value="NZ_WMJX01000015.1"/>
</dbReference>
<reference evidence="3 4" key="1">
    <citation type="submission" date="2019-11" db="EMBL/GenBank/DDBJ databases">
        <title>Genome of Strain BIT-d1.</title>
        <authorList>
            <person name="Yang Y."/>
        </authorList>
    </citation>
    <scope>NUCLEOTIDE SEQUENCE [LARGE SCALE GENOMIC DNA]</scope>
    <source>
        <strain evidence="3 4">BIT-d1</strain>
    </source>
</reference>
<dbReference type="SUPFAM" id="SSF160574">
    <property type="entry name" value="BT0923-like"/>
    <property type="match status" value="1"/>
</dbReference>
<feature type="chain" id="PRO_5026278244" description="Putative beta-lactamase-inhibitor-like PepSY-like domain-containing protein" evidence="1">
    <location>
        <begin position="27"/>
        <end position="150"/>
    </location>
</feature>
<dbReference type="EMBL" id="WMJX01000015">
    <property type="protein sequence ID" value="MTG98190.1"/>
    <property type="molecule type" value="Genomic_DNA"/>
</dbReference>
<organism evidence="3 4">
    <name type="scientific">Myroides albus</name>
    <dbReference type="NCBI Taxonomy" id="2562892"/>
    <lineage>
        <taxon>Bacteria</taxon>
        <taxon>Pseudomonadati</taxon>
        <taxon>Bacteroidota</taxon>
        <taxon>Flavobacteriia</taxon>
        <taxon>Flavobacteriales</taxon>
        <taxon>Flavobacteriaceae</taxon>
        <taxon>Myroides</taxon>
    </lineage>
</organism>
<comment type="caution">
    <text evidence="3">The sequence shown here is derived from an EMBL/GenBank/DDBJ whole genome shotgun (WGS) entry which is preliminary data.</text>
</comment>
<evidence type="ECO:0000259" key="2">
    <source>
        <dbReference type="Pfam" id="PF11396"/>
    </source>
</evidence>
<evidence type="ECO:0000256" key="1">
    <source>
        <dbReference type="SAM" id="SignalP"/>
    </source>
</evidence>
<name>A0A6I3LLN3_9FLAO</name>
<proteinExistence type="predicted"/>